<evidence type="ECO:0000256" key="13">
    <source>
        <dbReference type="ARBA" id="ARBA00034000"/>
    </source>
</evidence>
<dbReference type="Pfam" id="PF03717">
    <property type="entry name" value="PBP_dimer"/>
    <property type="match status" value="1"/>
</dbReference>
<evidence type="ECO:0000256" key="10">
    <source>
        <dbReference type="ARBA" id="ARBA00022989"/>
    </source>
</evidence>
<evidence type="ECO:0000256" key="9">
    <source>
        <dbReference type="ARBA" id="ARBA00022984"/>
    </source>
</evidence>
<dbReference type="Gene3D" id="3.90.1310.10">
    <property type="entry name" value="Penicillin-binding protein 2a (Domain 2)"/>
    <property type="match status" value="1"/>
</dbReference>
<dbReference type="Proteomes" id="UP001312865">
    <property type="component" value="Unassembled WGS sequence"/>
</dbReference>
<dbReference type="InterPro" id="IPR050515">
    <property type="entry name" value="Beta-lactam/transpept"/>
</dbReference>
<comment type="similarity">
    <text evidence="4">Belongs to the transpeptidase family.</text>
</comment>
<dbReference type="Gene3D" id="3.40.710.10">
    <property type="entry name" value="DD-peptidase/beta-lactamase superfamily"/>
    <property type="match status" value="1"/>
</dbReference>
<evidence type="ECO:0000259" key="16">
    <source>
        <dbReference type="Pfam" id="PF03717"/>
    </source>
</evidence>
<evidence type="ECO:0000256" key="7">
    <source>
        <dbReference type="ARBA" id="ARBA00022692"/>
    </source>
</evidence>
<keyword evidence="9" id="KW-0573">Peptidoglycan synthesis</keyword>
<dbReference type="PANTHER" id="PTHR30627:SF2">
    <property type="entry name" value="PEPTIDOGLYCAN D,D-TRANSPEPTIDASE MRDA"/>
    <property type="match status" value="1"/>
</dbReference>
<keyword evidence="10 14" id="KW-1133">Transmembrane helix</keyword>
<reference evidence="17 18" key="1">
    <citation type="journal article" date="2018" name="J. Microbiol.">
        <title>Bacillus spongiae sp. nov., isolated from sponge of Jeju Island.</title>
        <authorList>
            <person name="Lee G.E."/>
            <person name="Im W.T."/>
            <person name="Park J.S."/>
        </authorList>
    </citation>
    <scope>NUCLEOTIDE SEQUENCE [LARGE SCALE GENOMIC DNA]</scope>
    <source>
        <strain evidence="17 18">135PIL107-10</strain>
    </source>
</reference>
<name>A0ABU8H9G1_9BACI</name>
<keyword evidence="11 14" id="KW-0472">Membrane</keyword>
<dbReference type="Gene3D" id="1.10.10.1230">
    <property type="entry name" value="Penicillin-binding protein, N-terminal non-catalytic domain, head sub-domain"/>
    <property type="match status" value="1"/>
</dbReference>
<evidence type="ECO:0000256" key="3">
    <source>
        <dbReference type="ARBA" id="ARBA00004752"/>
    </source>
</evidence>
<evidence type="ECO:0000256" key="5">
    <source>
        <dbReference type="ARBA" id="ARBA00012448"/>
    </source>
</evidence>
<dbReference type="PANTHER" id="PTHR30627">
    <property type="entry name" value="PEPTIDOGLYCAN D,D-TRANSPEPTIDASE"/>
    <property type="match status" value="1"/>
</dbReference>
<evidence type="ECO:0000256" key="14">
    <source>
        <dbReference type="SAM" id="Phobius"/>
    </source>
</evidence>
<dbReference type="InterPro" id="IPR036138">
    <property type="entry name" value="PBP_dimer_sf"/>
</dbReference>
<evidence type="ECO:0000313" key="18">
    <source>
        <dbReference type="Proteomes" id="UP001312865"/>
    </source>
</evidence>
<keyword evidence="7 14" id="KW-0812">Transmembrane</keyword>
<protein>
    <recommendedName>
        <fullName evidence="5">serine-type D-Ala-D-Ala carboxypeptidase</fullName>
        <ecNumber evidence="5">3.4.16.4</ecNumber>
    </recommendedName>
</protein>
<keyword evidence="8" id="KW-0133">Cell shape</keyword>
<accession>A0ABU8H9G1</accession>
<feature type="domain" description="Penicillin-binding protein dimerisation" evidence="16">
    <location>
        <begin position="63"/>
        <end position="312"/>
    </location>
</feature>
<evidence type="ECO:0000256" key="8">
    <source>
        <dbReference type="ARBA" id="ARBA00022960"/>
    </source>
</evidence>
<feature type="domain" description="Penicillin-binding protein transpeptidase" evidence="15">
    <location>
        <begin position="360"/>
        <end position="688"/>
    </location>
</feature>
<dbReference type="EC" id="3.4.16.4" evidence="5"/>
<dbReference type="EMBL" id="JBBAXC010000001">
    <property type="protein sequence ID" value="MEI5905836.1"/>
    <property type="molecule type" value="Genomic_DNA"/>
</dbReference>
<keyword evidence="18" id="KW-1185">Reference proteome</keyword>
<evidence type="ECO:0000256" key="1">
    <source>
        <dbReference type="ARBA" id="ARBA00004167"/>
    </source>
</evidence>
<comment type="subcellular location">
    <subcellularLocation>
        <location evidence="2">Cell membrane</location>
    </subcellularLocation>
    <subcellularLocation>
        <location evidence="1">Membrane</location>
        <topology evidence="1">Single-pass membrane protein</topology>
    </subcellularLocation>
</comment>
<evidence type="ECO:0000256" key="4">
    <source>
        <dbReference type="ARBA" id="ARBA00007171"/>
    </source>
</evidence>
<evidence type="ECO:0000256" key="12">
    <source>
        <dbReference type="ARBA" id="ARBA00023316"/>
    </source>
</evidence>
<dbReference type="InterPro" id="IPR012338">
    <property type="entry name" value="Beta-lactam/transpept-like"/>
</dbReference>
<sequence>MRLPKQKKRKKNNHIFNRMNLLFFVVFILFTALILRLGVVQIVKGEGYEREVERTEEVVVSTSVPRGKMYDRNGKVIVDNTPLLAITYTKSQTTKTTDIIEIARKLATMIEKNTDKVTDRDREDFLLLTEQITIDEKVPEEEQAKILTNEKIEDPDKEIYNLARERMTEAELNSISASELEVLAIFREMNGGYALSPQVIKVGEGDDESTFVTDEEFAVVSENLASLPGVNTMTDWERAYPYGETLSSILGKITTSREGLPNDNLDYYLARGYSRNDRVGKSFIEYQYEDVLKGQKEKYKSITDKEGNVLQTELVQEGQRGQDLVLSLDIELQEAVDQIVEDELIRIKEAGVHPLMDRIFFTMMDPFTGEILAMSGKQWVDGEIVDYAMGTYTSAHEIGSAVKGATVLSGYMADVLIPGETLFDEPLTFKDTPTKNSWFNPYGGYEKAWMDEKFALEKSSNSFMYKIALRLAEETYEGSGTSLGFVPDDFSTLRNYYSQFGLGVRTEIDLPGEQIGYKQVDRDVLEVEPGKMLDLAIGQYDTYTPMQMLQYVSSIANGGYRIAPKVVKEIHEPNETSDELGPLAYENEPEVLNHLALSSKELEAVQEGFYRVFQGSEGTSSDVFGPNPTRSEYITDYEAAGKTGTAEVVYYGPDRSKWGTETYNYSLIGYAPYDQPEVAFSVITPWASTGSVPSTYTNPNERIAKFALDKYFELKEKGTEENEEREIDQ</sequence>
<evidence type="ECO:0000256" key="2">
    <source>
        <dbReference type="ARBA" id="ARBA00004236"/>
    </source>
</evidence>
<evidence type="ECO:0000256" key="11">
    <source>
        <dbReference type="ARBA" id="ARBA00023136"/>
    </source>
</evidence>
<feature type="transmembrane region" description="Helical" evidence="14">
    <location>
        <begin position="21"/>
        <end position="43"/>
    </location>
</feature>
<comment type="pathway">
    <text evidence="3">Cell wall biogenesis; peptidoglycan biosynthesis.</text>
</comment>
<keyword evidence="6" id="KW-1003">Cell membrane</keyword>
<proteinExistence type="inferred from homology"/>
<keyword evidence="12" id="KW-0961">Cell wall biogenesis/degradation</keyword>
<evidence type="ECO:0000259" key="15">
    <source>
        <dbReference type="Pfam" id="PF00905"/>
    </source>
</evidence>
<evidence type="ECO:0000313" key="17">
    <source>
        <dbReference type="EMBL" id="MEI5905836.1"/>
    </source>
</evidence>
<comment type="catalytic activity">
    <reaction evidence="13">
        <text>Preferential cleavage: (Ac)2-L-Lys-D-Ala-|-D-Ala. Also transpeptidation of peptidyl-alanyl moieties that are N-acyl substituents of D-alanine.</text>
        <dbReference type="EC" id="3.4.16.4"/>
    </reaction>
</comment>
<dbReference type="InterPro" id="IPR001460">
    <property type="entry name" value="PCN-bd_Tpept"/>
</dbReference>
<evidence type="ECO:0000256" key="6">
    <source>
        <dbReference type="ARBA" id="ARBA00022475"/>
    </source>
</evidence>
<comment type="caution">
    <text evidence="17">The sequence shown here is derived from an EMBL/GenBank/DDBJ whole genome shotgun (WGS) entry which is preliminary data.</text>
</comment>
<gene>
    <name evidence="17" type="ORF">WAK64_01985</name>
</gene>
<dbReference type="SUPFAM" id="SSF56519">
    <property type="entry name" value="Penicillin binding protein dimerisation domain"/>
    <property type="match status" value="1"/>
</dbReference>
<dbReference type="InterPro" id="IPR005311">
    <property type="entry name" value="PBP_dimer"/>
</dbReference>
<organism evidence="17 18">
    <name type="scientific">Bacillus spongiae</name>
    <dbReference type="NCBI Taxonomy" id="2683610"/>
    <lineage>
        <taxon>Bacteria</taxon>
        <taxon>Bacillati</taxon>
        <taxon>Bacillota</taxon>
        <taxon>Bacilli</taxon>
        <taxon>Bacillales</taxon>
        <taxon>Bacillaceae</taxon>
        <taxon>Bacillus</taxon>
    </lineage>
</organism>
<dbReference type="RefSeq" id="WP_336585239.1">
    <property type="nucleotide sequence ID" value="NZ_JBBAXC010000001.1"/>
</dbReference>
<dbReference type="Pfam" id="PF00905">
    <property type="entry name" value="Transpeptidase"/>
    <property type="match status" value="1"/>
</dbReference>
<dbReference type="SUPFAM" id="SSF56601">
    <property type="entry name" value="beta-lactamase/transpeptidase-like"/>
    <property type="match status" value="1"/>
</dbReference>